<dbReference type="PANTHER" id="PTHR31609:SF1">
    <property type="entry name" value="CARBOHYDRATE DEACETYLASE"/>
    <property type="match status" value="1"/>
</dbReference>
<dbReference type="EMBL" id="CP101914">
    <property type="protein sequence ID" value="UUI03681.1"/>
    <property type="molecule type" value="Genomic_DNA"/>
</dbReference>
<evidence type="ECO:0000256" key="1">
    <source>
        <dbReference type="ARBA" id="ARBA00001946"/>
    </source>
</evidence>
<dbReference type="RefSeq" id="WP_256708726.1">
    <property type="nucleotide sequence ID" value="NZ_CP101914.1"/>
</dbReference>
<evidence type="ECO:0000313" key="6">
    <source>
        <dbReference type="EMBL" id="UUI03681.1"/>
    </source>
</evidence>
<evidence type="ECO:0000256" key="5">
    <source>
        <dbReference type="ARBA" id="ARBA00023277"/>
    </source>
</evidence>
<protein>
    <submittedName>
        <fullName evidence="6">ChbG/HpnK family deacetylase</fullName>
    </submittedName>
</protein>
<name>A0ABY5JTR8_9BACI</name>
<reference evidence="6" key="1">
    <citation type="submission" date="2022-07" db="EMBL/GenBank/DDBJ databases">
        <title>FELIX.</title>
        <authorList>
            <person name="Wan K.H."/>
            <person name="Park S."/>
            <person name="Lawrence Q."/>
            <person name="Eichenberger J.P."/>
            <person name="Booth B.W."/>
            <person name="Piaggio A.J."/>
            <person name="Chandler J.C."/>
            <person name="Franklin A.B."/>
            <person name="Celniker S.E."/>
        </authorList>
    </citation>
    <scope>NUCLEOTIDE SEQUENCE</scope>
    <source>
        <strain evidence="6">QA-1986 374</strain>
    </source>
</reference>
<dbReference type="Gene3D" id="3.20.20.370">
    <property type="entry name" value="Glycoside hydrolase/deacetylase"/>
    <property type="match status" value="1"/>
</dbReference>
<evidence type="ECO:0000256" key="2">
    <source>
        <dbReference type="ARBA" id="ARBA00022723"/>
    </source>
</evidence>
<proteinExistence type="predicted"/>
<evidence type="ECO:0000256" key="4">
    <source>
        <dbReference type="ARBA" id="ARBA00022842"/>
    </source>
</evidence>
<keyword evidence="4" id="KW-0460">Magnesium</keyword>
<keyword evidence="5" id="KW-0119">Carbohydrate metabolism</keyword>
<keyword evidence="2" id="KW-0479">Metal-binding</keyword>
<evidence type="ECO:0000256" key="3">
    <source>
        <dbReference type="ARBA" id="ARBA00022801"/>
    </source>
</evidence>
<gene>
    <name evidence="6" type="ORF">NP439_03000</name>
</gene>
<dbReference type="Proteomes" id="UP001059773">
    <property type="component" value="Chromosome"/>
</dbReference>
<dbReference type="InterPro" id="IPR011330">
    <property type="entry name" value="Glyco_hydro/deAcase_b/a-brl"/>
</dbReference>
<dbReference type="InterPro" id="IPR006879">
    <property type="entry name" value="YdjC-like"/>
</dbReference>
<evidence type="ECO:0000313" key="7">
    <source>
        <dbReference type="Proteomes" id="UP001059773"/>
    </source>
</evidence>
<dbReference type="Pfam" id="PF04794">
    <property type="entry name" value="YdjC"/>
    <property type="match status" value="1"/>
</dbReference>
<dbReference type="SUPFAM" id="SSF88713">
    <property type="entry name" value="Glycoside hydrolase/deacetylase"/>
    <property type="match status" value="1"/>
</dbReference>
<accession>A0ABY5JTR8</accession>
<keyword evidence="7" id="KW-1185">Reference proteome</keyword>
<sequence>MTDRWTKKKIIINADDFGMTPGVTAGILYAHQFGIVTSTTAMVNRPFAKESLTLAKNCPDLGIGLHFVLDAGKPISKNVPSLIDHSGQFLTGHFLMKSAKKTDIKTELLAQLELLLQWYPNVTHIDSHHHMHLHLPEALEAVLEVAEAYKLPVRSFTENHWHTVDSTDKLYYDFYGTENVTVPYLESILKNIEDGVSEVMCHPAFLDPWLLAASSYTETRMKELEILTDNLLKEIIHDQTMELVHFGGIHHEYR</sequence>
<dbReference type="PANTHER" id="PTHR31609">
    <property type="entry name" value="YDJC DEACETYLASE FAMILY MEMBER"/>
    <property type="match status" value="1"/>
</dbReference>
<organism evidence="6 7">
    <name type="scientific">Oceanobacillus jeddahense</name>
    <dbReference type="NCBI Taxonomy" id="1462527"/>
    <lineage>
        <taxon>Bacteria</taxon>
        <taxon>Bacillati</taxon>
        <taxon>Bacillota</taxon>
        <taxon>Bacilli</taxon>
        <taxon>Bacillales</taxon>
        <taxon>Bacillaceae</taxon>
        <taxon>Oceanobacillus</taxon>
    </lineage>
</organism>
<keyword evidence="3" id="KW-0378">Hydrolase</keyword>
<comment type="cofactor">
    <cofactor evidence="1">
        <name>Mg(2+)</name>
        <dbReference type="ChEBI" id="CHEBI:18420"/>
    </cofactor>
</comment>